<keyword evidence="12 17" id="KW-0129">CBS domain</keyword>
<dbReference type="InterPro" id="IPR008915">
    <property type="entry name" value="Peptidase_M50"/>
</dbReference>
<feature type="transmembrane region" description="Helical" evidence="14">
    <location>
        <begin position="183"/>
        <end position="204"/>
    </location>
</feature>
<keyword evidence="20" id="KW-1185">Reference proteome</keyword>
<dbReference type="GO" id="GO:0008237">
    <property type="term" value="F:metallopeptidase activity"/>
    <property type="evidence" value="ECO:0007669"/>
    <property type="project" value="UniProtKB-UniRule"/>
</dbReference>
<organism evidence="19 20">
    <name type="scientific">Persephonella marina (strain DSM 14350 / EX-H1)</name>
    <dbReference type="NCBI Taxonomy" id="123214"/>
    <lineage>
        <taxon>Bacteria</taxon>
        <taxon>Pseudomonadati</taxon>
        <taxon>Aquificota</taxon>
        <taxon>Aquificia</taxon>
        <taxon>Aquificales</taxon>
        <taxon>Hydrogenothermaceae</taxon>
        <taxon>Persephonella</taxon>
    </lineage>
</organism>
<dbReference type="KEGG" id="pmx:PERMA_0098"/>
<dbReference type="AlphaFoldDB" id="C0QT81"/>
<keyword evidence="9 14" id="KW-0862">Zinc</keyword>
<feature type="binding site" evidence="16">
    <location>
        <position position="70"/>
    </location>
    <ligand>
        <name>Zn(2+)</name>
        <dbReference type="ChEBI" id="CHEBI:29105"/>
        <note>catalytic</note>
    </ligand>
</feature>
<dbReference type="SUPFAM" id="SSF54631">
    <property type="entry name" value="CBS-domain pair"/>
    <property type="match status" value="1"/>
</dbReference>
<dbReference type="Pfam" id="PF00571">
    <property type="entry name" value="CBS"/>
    <property type="match status" value="1"/>
</dbReference>
<evidence type="ECO:0000256" key="15">
    <source>
        <dbReference type="PIRSR" id="PIRSR006404-1"/>
    </source>
</evidence>
<evidence type="ECO:0000256" key="10">
    <source>
        <dbReference type="ARBA" id="ARBA00022989"/>
    </source>
</evidence>
<evidence type="ECO:0000259" key="18">
    <source>
        <dbReference type="PROSITE" id="PS51371"/>
    </source>
</evidence>
<feature type="transmembrane region" description="Helical" evidence="14">
    <location>
        <begin position="77"/>
        <end position="95"/>
    </location>
</feature>
<evidence type="ECO:0000256" key="17">
    <source>
        <dbReference type="PROSITE-ProRule" id="PRU00703"/>
    </source>
</evidence>
<dbReference type="PROSITE" id="PS51371">
    <property type="entry name" value="CBS"/>
    <property type="match status" value="1"/>
</dbReference>
<dbReference type="PaxDb" id="123214-PERMA_0098"/>
<evidence type="ECO:0000256" key="6">
    <source>
        <dbReference type="ARBA" id="ARBA00022723"/>
    </source>
</evidence>
<dbReference type="Gene3D" id="3.10.580.10">
    <property type="entry name" value="CBS-domain"/>
    <property type="match status" value="1"/>
</dbReference>
<dbReference type="eggNOG" id="COG1994">
    <property type="taxonomic scope" value="Bacteria"/>
</dbReference>
<dbReference type="GO" id="GO:0006508">
    <property type="term" value="P:proteolysis"/>
    <property type="evidence" value="ECO:0007669"/>
    <property type="project" value="UniProtKB-KW"/>
</dbReference>
<dbReference type="InterPro" id="IPR000644">
    <property type="entry name" value="CBS_dom"/>
</dbReference>
<keyword evidence="11 14" id="KW-0482">Metalloprotease</keyword>
<keyword evidence="13 14" id="KW-0472">Membrane</keyword>
<keyword evidence="8 14" id="KW-0378">Hydrolase</keyword>
<evidence type="ECO:0000256" key="5">
    <source>
        <dbReference type="ARBA" id="ARBA00022692"/>
    </source>
</evidence>
<dbReference type="CDD" id="cd06164">
    <property type="entry name" value="S2P-M50_SpoIVFB_CBS"/>
    <property type="match status" value="1"/>
</dbReference>
<keyword evidence="5 14" id="KW-0812">Transmembrane</keyword>
<dbReference type="GO" id="GO:0046872">
    <property type="term" value="F:metal ion binding"/>
    <property type="evidence" value="ECO:0007669"/>
    <property type="project" value="UniProtKB-UniRule"/>
</dbReference>
<dbReference type="PIRSF" id="PIRSF006404">
    <property type="entry name" value="UCP006404_Pept_M50_CBS"/>
    <property type="match status" value="1"/>
</dbReference>
<keyword evidence="10 14" id="KW-1133">Transmembrane helix</keyword>
<evidence type="ECO:0000256" key="14">
    <source>
        <dbReference type="PIRNR" id="PIRNR006404"/>
    </source>
</evidence>
<dbReference type="PANTHER" id="PTHR39188">
    <property type="entry name" value="MEMBRANE-ASSOCIATED ZINC METALLOPROTEASE M50B"/>
    <property type="match status" value="1"/>
</dbReference>
<feature type="domain" description="CBS" evidence="18">
    <location>
        <begin position="309"/>
        <end position="364"/>
    </location>
</feature>
<feature type="transmembrane region" description="Helical" evidence="14">
    <location>
        <begin position="20"/>
        <end position="39"/>
    </location>
</feature>
<name>C0QT81_PERMH</name>
<protein>
    <recommendedName>
        <fullName evidence="14">Zinc metalloprotease</fullName>
    </recommendedName>
</protein>
<reference evidence="19 20" key="1">
    <citation type="journal article" date="2009" name="J. Bacteriol.">
        <title>Complete and draft genome sequences of six members of the Aquificales.</title>
        <authorList>
            <person name="Reysenbach A.L."/>
            <person name="Hamamura N."/>
            <person name="Podar M."/>
            <person name="Griffiths E."/>
            <person name="Ferreira S."/>
            <person name="Hochstein R."/>
            <person name="Heidelberg J."/>
            <person name="Johnson J."/>
            <person name="Mead D."/>
            <person name="Pohorille A."/>
            <person name="Sarmiento M."/>
            <person name="Schweighofer K."/>
            <person name="Seshadri R."/>
            <person name="Voytek M.A."/>
        </authorList>
    </citation>
    <scope>NUCLEOTIDE SEQUENCE [LARGE SCALE GENOMIC DNA]</scope>
    <source>
        <strain evidence="20">DSM 14350 / EX-H1</strain>
    </source>
</reference>
<keyword evidence="7" id="KW-0677">Repeat</keyword>
<evidence type="ECO:0000256" key="1">
    <source>
        <dbReference type="ARBA" id="ARBA00004651"/>
    </source>
</evidence>
<evidence type="ECO:0000256" key="16">
    <source>
        <dbReference type="PIRSR" id="PIRSR006404-2"/>
    </source>
</evidence>
<evidence type="ECO:0000256" key="2">
    <source>
        <dbReference type="ARBA" id="ARBA00007931"/>
    </source>
</evidence>
<evidence type="ECO:0000256" key="12">
    <source>
        <dbReference type="ARBA" id="ARBA00023122"/>
    </source>
</evidence>
<gene>
    <name evidence="19" type="ordered locus">PERMA_0098</name>
</gene>
<accession>C0QT81</accession>
<evidence type="ECO:0000256" key="7">
    <source>
        <dbReference type="ARBA" id="ARBA00022737"/>
    </source>
</evidence>
<dbReference type="eggNOG" id="COG0517">
    <property type="taxonomic scope" value="Bacteria"/>
</dbReference>
<keyword evidence="4 14" id="KW-0645">Protease</keyword>
<evidence type="ECO:0000256" key="4">
    <source>
        <dbReference type="ARBA" id="ARBA00022670"/>
    </source>
</evidence>
<evidence type="ECO:0000313" key="19">
    <source>
        <dbReference type="EMBL" id="ACO04075.1"/>
    </source>
</evidence>
<feature type="transmembrane region" description="Helical" evidence="14">
    <location>
        <begin position="142"/>
        <end position="162"/>
    </location>
</feature>
<dbReference type="Proteomes" id="UP000001366">
    <property type="component" value="Chromosome"/>
</dbReference>
<evidence type="ECO:0000256" key="8">
    <source>
        <dbReference type="ARBA" id="ARBA00022801"/>
    </source>
</evidence>
<proteinExistence type="inferred from homology"/>
<dbReference type="InterPro" id="IPR046342">
    <property type="entry name" value="CBS_dom_sf"/>
</dbReference>
<evidence type="ECO:0000256" key="9">
    <source>
        <dbReference type="ARBA" id="ARBA00022833"/>
    </source>
</evidence>
<comment type="cofactor">
    <cofactor evidence="14 16">
        <name>Zn(2+)</name>
        <dbReference type="ChEBI" id="CHEBI:29105"/>
    </cofactor>
    <text evidence="14 16">Binds 1 zinc ion per subunit.</text>
</comment>
<evidence type="ECO:0000256" key="13">
    <source>
        <dbReference type="ARBA" id="ARBA00023136"/>
    </source>
</evidence>
<evidence type="ECO:0000313" key="20">
    <source>
        <dbReference type="Proteomes" id="UP000001366"/>
    </source>
</evidence>
<evidence type="ECO:0000256" key="3">
    <source>
        <dbReference type="ARBA" id="ARBA00022475"/>
    </source>
</evidence>
<feature type="transmembrane region" description="Helical" evidence="14">
    <location>
        <begin position="107"/>
        <end position="130"/>
    </location>
</feature>
<sequence>MNPIPLFKVFGIQINLDFSWFFIFFLVTFTLAEGFFPHFYPGYSFIVYWIVGSISAVLLFVSVLLHELSHSVTALHFGIPVKSINLFIFGGVAMIEEEAPNPKVEFLVAAAGPLCSFTLGILFFTMAYFYPVDDLLNGIINYLMYVNFALGLFNLVPAFPLDGGRILRAIIWTKKDLLTATRISSLSGTIFAYFLMFVGVISILQGNFINGMWYGLIGLFLRQASKTSYEQTKFSVILSGYKVENFMQTVKPLLPDETVLDFINFYYPFYRSSIYPVIGRDGQIYVINIEDIKNIPEERWSVVHVIDIAKPLIAYVSPYDSLYKALKLMNKYRLEEIPVVYGNTILGILRKSSIELLLERYLEEEKR</sequence>
<dbReference type="PANTHER" id="PTHR39188:SF3">
    <property type="entry name" value="STAGE IV SPORULATION PROTEIN FB"/>
    <property type="match status" value="1"/>
</dbReference>
<dbReference type="EMBL" id="CP001230">
    <property type="protein sequence ID" value="ACO04075.1"/>
    <property type="molecule type" value="Genomic_DNA"/>
</dbReference>
<dbReference type="GO" id="GO:0005886">
    <property type="term" value="C:plasma membrane"/>
    <property type="evidence" value="ECO:0007669"/>
    <property type="project" value="UniProtKB-SubCell"/>
</dbReference>
<evidence type="ECO:0000256" key="11">
    <source>
        <dbReference type="ARBA" id="ARBA00023049"/>
    </source>
</evidence>
<dbReference type="HOGENOM" id="CLU_037123_1_1_0"/>
<dbReference type="Pfam" id="PF02163">
    <property type="entry name" value="Peptidase_M50"/>
    <property type="match status" value="2"/>
</dbReference>
<feature type="binding site" evidence="16">
    <location>
        <position position="162"/>
    </location>
    <ligand>
        <name>Zn(2+)</name>
        <dbReference type="ChEBI" id="CHEBI:29105"/>
        <note>catalytic</note>
    </ligand>
</feature>
<dbReference type="STRING" id="123214.PERMA_0098"/>
<dbReference type="InterPro" id="IPR016483">
    <property type="entry name" value="UCP006404_Pept_M50_CBS"/>
</dbReference>
<feature type="binding site" evidence="16">
    <location>
        <position position="66"/>
    </location>
    <ligand>
        <name>Zn(2+)</name>
        <dbReference type="ChEBI" id="CHEBI:29105"/>
        <note>catalytic</note>
    </ligand>
</feature>
<comment type="subcellular location">
    <subcellularLocation>
        <location evidence="1 14">Cell membrane</location>
        <topology evidence="1 14">Multi-pass membrane protein</topology>
    </subcellularLocation>
</comment>
<comment type="similarity">
    <text evidence="2 14">Belongs to the peptidase M50B family.</text>
</comment>
<feature type="transmembrane region" description="Helical" evidence="14">
    <location>
        <begin position="46"/>
        <end position="65"/>
    </location>
</feature>
<feature type="active site" evidence="15">
    <location>
        <position position="67"/>
    </location>
</feature>
<keyword evidence="3 14" id="KW-1003">Cell membrane</keyword>
<keyword evidence="6 14" id="KW-0479">Metal-binding</keyword>